<sequence>MSCWSSTAPVGVKKYNFLYLTTPLVSLDEGAQETKKDEVLSKVIKVCENSLPLLHQLSIRDGVLLNGNRVGIPQSLQAKML</sequence>
<evidence type="ECO:0000313" key="1">
    <source>
        <dbReference type="EMBL" id="KAJ8876948.1"/>
    </source>
</evidence>
<protein>
    <submittedName>
        <fullName evidence="1">Uncharacterized protein</fullName>
    </submittedName>
</protein>
<keyword evidence="2" id="KW-1185">Reference proteome</keyword>
<name>A0ABQ9GY51_9NEOP</name>
<gene>
    <name evidence="1" type="ORF">PR048_021398</name>
</gene>
<dbReference type="Proteomes" id="UP001159363">
    <property type="component" value="Chromosome 7"/>
</dbReference>
<evidence type="ECO:0000313" key="2">
    <source>
        <dbReference type="Proteomes" id="UP001159363"/>
    </source>
</evidence>
<accession>A0ABQ9GY51</accession>
<proteinExistence type="predicted"/>
<organism evidence="1 2">
    <name type="scientific">Dryococelus australis</name>
    <dbReference type="NCBI Taxonomy" id="614101"/>
    <lineage>
        <taxon>Eukaryota</taxon>
        <taxon>Metazoa</taxon>
        <taxon>Ecdysozoa</taxon>
        <taxon>Arthropoda</taxon>
        <taxon>Hexapoda</taxon>
        <taxon>Insecta</taxon>
        <taxon>Pterygota</taxon>
        <taxon>Neoptera</taxon>
        <taxon>Polyneoptera</taxon>
        <taxon>Phasmatodea</taxon>
        <taxon>Verophasmatodea</taxon>
        <taxon>Anareolatae</taxon>
        <taxon>Phasmatidae</taxon>
        <taxon>Eurycanthinae</taxon>
        <taxon>Dryococelus</taxon>
    </lineage>
</organism>
<reference evidence="1 2" key="1">
    <citation type="submission" date="2023-02" db="EMBL/GenBank/DDBJ databases">
        <title>LHISI_Scaffold_Assembly.</title>
        <authorList>
            <person name="Stuart O.P."/>
            <person name="Cleave R."/>
            <person name="Magrath M.J.L."/>
            <person name="Mikheyev A.S."/>
        </authorList>
    </citation>
    <scope>NUCLEOTIDE SEQUENCE [LARGE SCALE GENOMIC DNA]</scope>
    <source>
        <strain evidence="1">Daus_M_001</strain>
        <tissue evidence="1">Leg muscle</tissue>
    </source>
</reference>
<comment type="caution">
    <text evidence="1">The sequence shown here is derived from an EMBL/GenBank/DDBJ whole genome shotgun (WGS) entry which is preliminary data.</text>
</comment>
<dbReference type="EMBL" id="JARBHB010000008">
    <property type="protein sequence ID" value="KAJ8876948.1"/>
    <property type="molecule type" value="Genomic_DNA"/>
</dbReference>